<evidence type="ECO:0000313" key="5">
    <source>
        <dbReference type="Proteomes" id="UP000652307"/>
    </source>
</evidence>
<dbReference type="InterPro" id="IPR046342">
    <property type="entry name" value="CBS_dom_sf"/>
</dbReference>
<dbReference type="Gene3D" id="3.10.580.10">
    <property type="entry name" value="CBS-domain"/>
    <property type="match status" value="2"/>
</dbReference>
<dbReference type="RefSeq" id="WP_193804184.1">
    <property type="nucleotide sequence ID" value="NZ_JADEZV010000009.1"/>
</dbReference>
<accession>A0A843AA74</accession>
<feature type="domain" description="CBS" evidence="3">
    <location>
        <begin position="217"/>
        <end position="274"/>
    </location>
</feature>
<dbReference type="SMART" id="SM00116">
    <property type="entry name" value="CBS"/>
    <property type="match status" value="4"/>
</dbReference>
<protein>
    <submittedName>
        <fullName evidence="4">CBS domain-containing protein</fullName>
    </submittedName>
</protein>
<dbReference type="AlphaFoldDB" id="A0A843AA74"/>
<evidence type="ECO:0000256" key="2">
    <source>
        <dbReference type="PROSITE-ProRule" id="PRU00703"/>
    </source>
</evidence>
<keyword evidence="1 2" id="KW-0129">CBS domain</keyword>
<proteinExistence type="predicted"/>
<dbReference type="PROSITE" id="PS51371">
    <property type="entry name" value="CBS"/>
    <property type="match status" value="3"/>
</dbReference>
<dbReference type="EMBL" id="JADEZV010000009">
    <property type="protein sequence ID" value="MBE9391793.1"/>
    <property type="molecule type" value="Genomic_DNA"/>
</dbReference>
<reference evidence="4" key="1">
    <citation type="submission" date="2020-10" db="EMBL/GenBank/DDBJ databases">
        <title>Fervidococcus fontis strain 3639Fd - the first crenarchaeon capable of growth on lipids.</title>
        <authorList>
            <person name="Kochetkova T.V."/>
            <person name="Elcheninov A.G."/>
            <person name="Toschakov S.V."/>
            <person name="Kublanov I.V."/>
        </authorList>
    </citation>
    <scope>NUCLEOTIDE SEQUENCE</scope>
    <source>
        <strain evidence="4">3639Fd</strain>
    </source>
</reference>
<evidence type="ECO:0000256" key="1">
    <source>
        <dbReference type="ARBA" id="ARBA00023122"/>
    </source>
</evidence>
<dbReference type="InterPro" id="IPR051257">
    <property type="entry name" value="Diverse_CBS-Domain"/>
</dbReference>
<comment type="caution">
    <text evidence="4">The sequence shown here is derived from an EMBL/GenBank/DDBJ whole genome shotgun (WGS) entry which is preliminary data.</text>
</comment>
<dbReference type="SUPFAM" id="SSF54631">
    <property type="entry name" value="CBS-domain pair"/>
    <property type="match status" value="2"/>
</dbReference>
<dbReference type="Proteomes" id="UP000652307">
    <property type="component" value="Unassembled WGS sequence"/>
</dbReference>
<dbReference type="Pfam" id="PF00571">
    <property type="entry name" value="CBS"/>
    <property type="match status" value="3"/>
</dbReference>
<feature type="domain" description="CBS" evidence="3">
    <location>
        <begin position="81"/>
        <end position="137"/>
    </location>
</feature>
<feature type="domain" description="CBS" evidence="3">
    <location>
        <begin position="146"/>
        <end position="202"/>
    </location>
</feature>
<dbReference type="PANTHER" id="PTHR43080">
    <property type="entry name" value="CBS DOMAIN-CONTAINING PROTEIN CBSX3, MITOCHONDRIAL"/>
    <property type="match status" value="1"/>
</dbReference>
<dbReference type="PANTHER" id="PTHR43080:SF2">
    <property type="entry name" value="CBS DOMAIN-CONTAINING PROTEIN"/>
    <property type="match status" value="1"/>
</dbReference>
<name>A0A843AA74_9CREN</name>
<organism evidence="4 5">
    <name type="scientific">Fervidicoccus fontis</name>
    <dbReference type="NCBI Taxonomy" id="683846"/>
    <lineage>
        <taxon>Archaea</taxon>
        <taxon>Thermoproteota</taxon>
        <taxon>Thermoprotei</taxon>
        <taxon>Fervidicoccales</taxon>
        <taxon>Fervidicoccaceae</taxon>
        <taxon>Fervidicoccus</taxon>
    </lineage>
</organism>
<dbReference type="InterPro" id="IPR000644">
    <property type="entry name" value="CBS_dom"/>
</dbReference>
<sequence length="274" mass="31268">MVWVISIPVGKVKAENILKKFPYLLPYDKASHARELIREYKIRVLAVANSPNNPKIVGLIKRVNILNISSTKSNLQVNDIMEQPIAIIREDDEVDVILNALLKNNEWYGIVTNSSGEYKGIVGLEDVINYYYKNEPEIFNVEASVLSKKLEYLYEDDEISKAWYKMLEHDYAGFPVVKRDLKVVGSLTQHDLISKGYTRIQLESQTSPRKILVKEAMNVPPICIKQSDKVTNAVDEMVNKNVGRVFIIDDDGKIKGIIDRSDIARLIFEKKIKS</sequence>
<evidence type="ECO:0000313" key="4">
    <source>
        <dbReference type="EMBL" id="MBE9391793.1"/>
    </source>
</evidence>
<dbReference type="CDD" id="cd02205">
    <property type="entry name" value="CBS_pair_SF"/>
    <property type="match status" value="3"/>
</dbReference>
<evidence type="ECO:0000259" key="3">
    <source>
        <dbReference type="PROSITE" id="PS51371"/>
    </source>
</evidence>
<gene>
    <name evidence="4" type="ORF">IOK49_06905</name>
</gene>